<dbReference type="PANTHER" id="PTHR42731">
    <property type="entry name" value="SLL1084 PROTEIN"/>
    <property type="match status" value="1"/>
</dbReference>
<protein>
    <recommendedName>
        <fullName evidence="5">Radical SAM core domain-containing protein</fullName>
    </recommendedName>
</protein>
<dbReference type="InterPro" id="IPR058240">
    <property type="entry name" value="rSAM_sf"/>
</dbReference>
<accession>X1HR93</accession>
<feature type="non-terminal residue" evidence="6">
    <location>
        <position position="1"/>
    </location>
</feature>
<keyword evidence="4" id="KW-0411">Iron-sulfur</keyword>
<name>X1HR93_9ZZZZ</name>
<feature type="domain" description="Radical SAM core" evidence="5">
    <location>
        <begin position="1"/>
        <end position="159"/>
    </location>
</feature>
<gene>
    <name evidence="6" type="ORF">S03H2_45652</name>
</gene>
<dbReference type="GO" id="GO:0003824">
    <property type="term" value="F:catalytic activity"/>
    <property type="evidence" value="ECO:0007669"/>
    <property type="project" value="InterPro"/>
</dbReference>
<sequence>EYILKVGKKFSIPSIRIEHITPKIIQLLEKCGVRTITIAPETGTESLRYNLGKKISNDKILDVLSLIKESGIKNVKFYFLIGLPNESDEDIEGIIRFFQLIEKIGFKHNELRVNINPFIPKLNTPYENQCYYYLSENLNNFRLKFNTLKQELNKISSIKIKFKEPKRIINNARLQALFSLGDRNISNLLIAYYFNGANMGALRRAEKDLDFSIDNYFKKIQDGYKPWNFSNK</sequence>
<dbReference type="EMBL" id="BARU01028616">
    <property type="protein sequence ID" value="GAH72686.1"/>
    <property type="molecule type" value="Genomic_DNA"/>
</dbReference>
<reference evidence="6" key="1">
    <citation type="journal article" date="2014" name="Front. Microbiol.">
        <title>High frequency of phylogenetically diverse reductive dehalogenase-homologous genes in deep subseafloor sedimentary metagenomes.</title>
        <authorList>
            <person name="Kawai M."/>
            <person name="Futagami T."/>
            <person name="Toyoda A."/>
            <person name="Takaki Y."/>
            <person name="Nishi S."/>
            <person name="Hori S."/>
            <person name="Arai W."/>
            <person name="Tsubouchi T."/>
            <person name="Morono Y."/>
            <person name="Uchiyama I."/>
            <person name="Ito T."/>
            <person name="Fujiyama A."/>
            <person name="Inagaki F."/>
            <person name="Takami H."/>
        </authorList>
    </citation>
    <scope>NUCLEOTIDE SEQUENCE</scope>
    <source>
        <strain evidence="6">Expedition CK06-06</strain>
    </source>
</reference>
<evidence type="ECO:0000256" key="3">
    <source>
        <dbReference type="ARBA" id="ARBA00023004"/>
    </source>
</evidence>
<dbReference type="Pfam" id="PF04055">
    <property type="entry name" value="Radical_SAM"/>
    <property type="match status" value="1"/>
</dbReference>
<proteinExistence type="predicted"/>
<evidence type="ECO:0000256" key="1">
    <source>
        <dbReference type="ARBA" id="ARBA00022691"/>
    </source>
</evidence>
<keyword evidence="3" id="KW-0408">Iron</keyword>
<dbReference type="AlphaFoldDB" id="X1HR93"/>
<dbReference type="GO" id="GO:0046872">
    <property type="term" value="F:metal ion binding"/>
    <property type="evidence" value="ECO:0007669"/>
    <property type="project" value="UniProtKB-KW"/>
</dbReference>
<evidence type="ECO:0000256" key="4">
    <source>
        <dbReference type="ARBA" id="ARBA00023014"/>
    </source>
</evidence>
<evidence type="ECO:0000313" key="6">
    <source>
        <dbReference type="EMBL" id="GAH72686.1"/>
    </source>
</evidence>
<dbReference type="GO" id="GO:0051536">
    <property type="term" value="F:iron-sulfur cluster binding"/>
    <property type="evidence" value="ECO:0007669"/>
    <property type="project" value="UniProtKB-KW"/>
</dbReference>
<keyword evidence="1" id="KW-0949">S-adenosyl-L-methionine</keyword>
<dbReference type="PROSITE" id="PS51918">
    <property type="entry name" value="RADICAL_SAM"/>
    <property type="match status" value="1"/>
</dbReference>
<dbReference type="InterPro" id="IPR013785">
    <property type="entry name" value="Aldolase_TIM"/>
</dbReference>
<organism evidence="6">
    <name type="scientific">marine sediment metagenome</name>
    <dbReference type="NCBI Taxonomy" id="412755"/>
    <lineage>
        <taxon>unclassified sequences</taxon>
        <taxon>metagenomes</taxon>
        <taxon>ecological metagenomes</taxon>
    </lineage>
</organism>
<comment type="caution">
    <text evidence="6">The sequence shown here is derived from an EMBL/GenBank/DDBJ whole genome shotgun (WGS) entry which is preliminary data.</text>
</comment>
<dbReference type="InterPro" id="IPR007197">
    <property type="entry name" value="rSAM"/>
</dbReference>
<evidence type="ECO:0000259" key="5">
    <source>
        <dbReference type="PROSITE" id="PS51918"/>
    </source>
</evidence>
<keyword evidence="2" id="KW-0479">Metal-binding</keyword>
<dbReference type="PANTHER" id="PTHR42731:SF5">
    <property type="entry name" value="RADICAL SAM DOMAIN PROTEIN"/>
    <property type="match status" value="1"/>
</dbReference>
<dbReference type="Gene3D" id="3.20.20.70">
    <property type="entry name" value="Aldolase class I"/>
    <property type="match status" value="1"/>
</dbReference>
<dbReference type="SUPFAM" id="SSF102114">
    <property type="entry name" value="Radical SAM enzymes"/>
    <property type="match status" value="1"/>
</dbReference>
<evidence type="ECO:0000256" key="2">
    <source>
        <dbReference type="ARBA" id="ARBA00022723"/>
    </source>
</evidence>